<feature type="compositionally biased region" description="Pro residues" evidence="1">
    <location>
        <begin position="164"/>
        <end position="175"/>
    </location>
</feature>
<organism evidence="2 3">
    <name type="scientific">Coniochaeta ligniaria NRRL 30616</name>
    <dbReference type="NCBI Taxonomy" id="1408157"/>
    <lineage>
        <taxon>Eukaryota</taxon>
        <taxon>Fungi</taxon>
        <taxon>Dikarya</taxon>
        <taxon>Ascomycota</taxon>
        <taxon>Pezizomycotina</taxon>
        <taxon>Sordariomycetes</taxon>
        <taxon>Sordariomycetidae</taxon>
        <taxon>Coniochaetales</taxon>
        <taxon>Coniochaetaceae</taxon>
        <taxon>Coniochaeta</taxon>
    </lineage>
</organism>
<dbReference type="Proteomes" id="UP000182658">
    <property type="component" value="Unassembled WGS sequence"/>
</dbReference>
<feature type="compositionally biased region" description="Basic and acidic residues" evidence="1">
    <location>
        <begin position="197"/>
        <end position="206"/>
    </location>
</feature>
<evidence type="ECO:0000313" key="2">
    <source>
        <dbReference type="EMBL" id="OIW32163.1"/>
    </source>
</evidence>
<evidence type="ECO:0000256" key="1">
    <source>
        <dbReference type="SAM" id="MobiDB-lite"/>
    </source>
</evidence>
<dbReference type="EMBL" id="KV875095">
    <property type="protein sequence ID" value="OIW32163.1"/>
    <property type="molecule type" value="Genomic_DNA"/>
</dbReference>
<dbReference type="AlphaFoldDB" id="A0A1J7IYB6"/>
<evidence type="ECO:0000313" key="3">
    <source>
        <dbReference type="Proteomes" id="UP000182658"/>
    </source>
</evidence>
<keyword evidence="3" id="KW-1185">Reference proteome</keyword>
<accession>A0A1J7IYB6</accession>
<name>A0A1J7IYB6_9PEZI</name>
<reference evidence="2 3" key="1">
    <citation type="submission" date="2016-10" db="EMBL/GenBank/DDBJ databases">
        <title>Draft genome sequence of Coniochaeta ligniaria NRRL30616, a lignocellulolytic fungus for bioabatement of inhibitors in plant biomass hydrolysates.</title>
        <authorList>
            <consortium name="DOE Joint Genome Institute"/>
            <person name="Jimenez D.J."/>
            <person name="Hector R.E."/>
            <person name="Riley R."/>
            <person name="Sun H."/>
            <person name="Grigoriev I.V."/>
            <person name="Van Elsas J.D."/>
            <person name="Nichols N.N."/>
        </authorList>
    </citation>
    <scope>NUCLEOTIDE SEQUENCE [LARGE SCALE GENOMIC DNA]</scope>
    <source>
        <strain evidence="2 3">NRRL 30616</strain>
    </source>
</reference>
<dbReference type="InParanoid" id="A0A1J7IYB6"/>
<feature type="region of interest" description="Disordered" evidence="1">
    <location>
        <begin position="197"/>
        <end position="237"/>
    </location>
</feature>
<gene>
    <name evidence="2" type="ORF">CONLIGDRAFT_257491</name>
</gene>
<proteinExistence type="predicted"/>
<feature type="region of interest" description="Disordered" evidence="1">
    <location>
        <begin position="149"/>
        <end position="185"/>
    </location>
</feature>
<protein>
    <submittedName>
        <fullName evidence="2">Uncharacterized protein</fullName>
    </submittedName>
</protein>
<sequence length="293" mass="32830">MLPLTTKLSLLPTYYGTYLYILHDLLIQSNLRSNPPTDRPQVRSLIGCRRHGEAPDREAKPRTSCIRQKCRNRRGSQASVRCPVHMRVWLMCFLLFHSALSVLPLKFITSHQTYRESILDVLFLSLGVTYIVIALSPPGVSQARNRISIPNKNERHPFNSRLPAPSPLTSPPPARPGSGTGPGRVRLRLRLLDPDIRHSQPRDHSLSVRSPQADTAERPRGEGGVPPPTTSESVSDERVLGRLRRVHRRRGRTESWWGKAAVSGEGQGEGSGEGDVDYYCGVYGWVDFLFEGE</sequence>